<evidence type="ECO:0000313" key="5">
    <source>
        <dbReference type="Proteomes" id="UP000011713"/>
    </source>
</evidence>
<evidence type="ECO:0000259" key="3">
    <source>
        <dbReference type="Pfam" id="PF02441"/>
    </source>
</evidence>
<dbReference type="InterPro" id="IPR036551">
    <property type="entry name" value="Flavin_trans-like"/>
</dbReference>
<dbReference type="FunCoup" id="M4B6W6">
    <property type="interactions" value="215"/>
</dbReference>
<proteinExistence type="inferred from homology"/>
<reference evidence="4" key="2">
    <citation type="submission" date="2015-06" db="UniProtKB">
        <authorList>
            <consortium name="EnsemblProtists"/>
        </authorList>
    </citation>
    <scope>IDENTIFICATION</scope>
    <source>
        <strain evidence="4">Emoy2</strain>
    </source>
</reference>
<dbReference type="GO" id="GO:0004633">
    <property type="term" value="F:phosphopantothenoylcysteine decarboxylase activity"/>
    <property type="evidence" value="ECO:0007669"/>
    <property type="project" value="TreeGrafter"/>
</dbReference>
<dbReference type="eggNOG" id="KOG0672">
    <property type="taxonomic scope" value="Eukaryota"/>
</dbReference>
<evidence type="ECO:0000256" key="1">
    <source>
        <dbReference type="ARBA" id="ARBA00022993"/>
    </source>
</evidence>
<accession>M4B6W6</accession>
<dbReference type="GO" id="GO:0071513">
    <property type="term" value="C:phosphopantothenoylcysteine decarboxylase complex"/>
    <property type="evidence" value="ECO:0007669"/>
    <property type="project" value="TreeGrafter"/>
</dbReference>
<dbReference type="Proteomes" id="UP000011713">
    <property type="component" value="Unassembled WGS sequence"/>
</dbReference>
<dbReference type="AlphaFoldDB" id="M4B6W6"/>
<dbReference type="InParanoid" id="M4B6W6"/>
<dbReference type="PANTHER" id="PTHR14359:SF6">
    <property type="entry name" value="PHOSPHOPANTOTHENOYLCYSTEINE DECARBOXYLASE"/>
    <property type="match status" value="1"/>
</dbReference>
<feature type="domain" description="Flavoprotein" evidence="3">
    <location>
        <begin position="124"/>
        <end position="318"/>
    </location>
</feature>
<dbReference type="HOGENOM" id="CLU_851128_0_0_1"/>
<keyword evidence="1" id="KW-0173">Coenzyme A biosynthesis</keyword>
<reference evidence="5" key="1">
    <citation type="journal article" date="2010" name="Science">
        <title>Signatures of adaptation to obligate biotrophy in the Hyaloperonospora arabidopsidis genome.</title>
        <authorList>
            <person name="Baxter L."/>
            <person name="Tripathy S."/>
            <person name="Ishaque N."/>
            <person name="Boot N."/>
            <person name="Cabral A."/>
            <person name="Kemen E."/>
            <person name="Thines M."/>
            <person name="Ah-Fong A."/>
            <person name="Anderson R."/>
            <person name="Badejoko W."/>
            <person name="Bittner-Eddy P."/>
            <person name="Boore J.L."/>
            <person name="Chibucos M.C."/>
            <person name="Coates M."/>
            <person name="Dehal P."/>
            <person name="Delehaunty K."/>
            <person name="Dong S."/>
            <person name="Downton P."/>
            <person name="Dumas B."/>
            <person name="Fabro G."/>
            <person name="Fronick C."/>
            <person name="Fuerstenberg S.I."/>
            <person name="Fulton L."/>
            <person name="Gaulin E."/>
            <person name="Govers F."/>
            <person name="Hughes L."/>
            <person name="Humphray S."/>
            <person name="Jiang R.H."/>
            <person name="Judelson H."/>
            <person name="Kamoun S."/>
            <person name="Kyung K."/>
            <person name="Meijer H."/>
            <person name="Minx P."/>
            <person name="Morris P."/>
            <person name="Nelson J."/>
            <person name="Phuntumart V."/>
            <person name="Qutob D."/>
            <person name="Rehmany A."/>
            <person name="Rougon-Cardoso A."/>
            <person name="Ryden P."/>
            <person name="Torto-Alalibo T."/>
            <person name="Studholme D."/>
            <person name="Wang Y."/>
            <person name="Win J."/>
            <person name="Wood J."/>
            <person name="Clifton S.W."/>
            <person name="Rogers J."/>
            <person name="Van den Ackerveken G."/>
            <person name="Jones J.D."/>
            <person name="McDowell J.M."/>
            <person name="Beynon J."/>
            <person name="Tyler B.M."/>
        </authorList>
    </citation>
    <scope>NUCLEOTIDE SEQUENCE [LARGE SCALE GENOMIC DNA]</scope>
    <source>
        <strain evidence="5">Emoy2</strain>
    </source>
</reference>
<dbReference type="PANTHER" id="PTHR14359">
    <property type="entry name" value="HOMO-OLIGOMERIC FLAVIN CONTAINING CYS DECARBOXYLASE FAMILY"/>
    <property type="match status" value="1"/>
</dbReference>
<dbReference type="GO" id="GO:0015937">
    <property type="term" value="P:coenzyme A biosynthetic process"/>
    <property type="evidence" value="ECO:0007669"/>
    <property type="project" value="UniProtKB-KW"/>
</dbReference>
<comment type="similarity">
    <text evidence="2">Belongs to the HFCD (homooligomeric flavin containing Cys decarboxylase) superfamily.</text>
</comment>
<dbReference type="STRING" id="559515.M4B6W6"/>
<dbReference type="SUPFAM" id="SSF52507">
    <property type="entry name" value="Homo-oligomeric flavin-containing Cys decarboxylases, HFCD"/>
    <property type="match status" value="1"/>
</dbReference>
<dbReference type="EMBL" id="JH598637">
    <property type="status" value="NOT_ANNOTATED_CDS"/>
    <property type="molecule type" value="Genomic_DNA"/>
</dbReference>
<protein>
    <recommendedName>
        <fullName evidence="3">Flavoprotein domain-containing protein</fullName>
    </recommendedName>
</protein>
<evidence type="ECO:0000256" key="2">
    <source>
        <dbReference type="ARBA" id="ARBA00038350"/>
    </source>
</evidence>
<dbReference type="Pfam" id="PF02441">
    <property type="entry name" value="Flavoprotein"/>
    <property type="match status" value="1"/>
</dbReference>
<dbReference type="InterPro" id="IPR003382">
    <property type="entry name" value="Flavoprotein"/>
</dbReference>
<name>M4B6W6_HYAAE</name>
<dbReference type="GO" id="GO:0010181">
    <property type="term" value="F:FMN binding"/>
    <property type="evidence" value="ECO:0007669"/>
    <property type="project" value="TreeGrafter"/>
</dbReference>
<sequence length="327" mass="35695">MIITFHTVLFKNSCSYKNISYDVTITSGLSCELPAINDCTASRSFFKPMNMAVEILETSIPSLLGRLAALAVVPIAPVPPPVSPFNQHKRNDHQVIGQKRPSLARLAIPALVSLKTIMTSRKPRVLLCASGSVAAVKVPEIAGRLAETCEVCLVLTQSAEFFLQRANDYNATAWNEFIAATELKVRGDGSIEIVRDADEWRTWQVVGDSVRHIELKDWADVMLLAPLSANTLGKLAHGLADNLLTCVARAWNMTKPFVYAPAMNADMWNHPITAKQLRVLDEFGYKMVPPVEKKLACGVIGNGGLATVDSIVTCVLEQISHTSLVTL</sequence>
<dbReference type="Gene3D" id="3.40.50.1950">
    <property type="entry name" value="Flavin prenyltransferase-like"/>
    <property type="match status" value="1"/>
</dbReference>
<dbReference type="VEuPathDB" id="FungiDB:HpaG802017"/>
<dbReference type="EnsemblProtists" id="HpaT802017">
    <property type="protein sequence ID" value="HpaP802017"/>
    <property type="gene ID" value="HpaG802017"/>
</dbReference>
<evidence type="ECO:0000313" key="4">
    <source>
        <dbReference type="EnsemblProtists" id="HpaP802017"/>
    </source>
</evidence>
<organism evidence="4 5">
    <name type="scientific">Hyaloperonospora arabidopsidis (strain Emoy2)</name>
    <name type="common">Downy mildew agent</name>
    <name type="synonym">Peronospora arabidopsidis</name>
    <dbReference type="NCBI Taxonomy" id="559515"/>
    <lineage>
        <taxon>Eukaryota</taxon>
        <taxon>Sar</taxon>
        <taxon>Stramenopiles</taxon>
        <taxon>Oomycota</taxon>
        <taxon>Peronosporomycetes</taxon>
        <taxon>Peronosporales</taxon>
        <taxon>Peronosporaceae</taxon>
        <taxon>Hyaloperonospora</taxon>
    </lineage>
</organism>
<keyword evidence="5" id="KW-1185">Reference proteome</keyword>